<dbReference type="PROSITE" id="PS50878">
    <property type="entry name" value="RT_POL"/>
    <property type="match status" value="1"/>
</dbReference>
<feature type="compositionally biased region" description="Low complexity" evidence="1">
    <location>
        <begin position="1"/>
        <end position="12"/>
    </location>
</feature>
<reference evidence="3 4" key="1">
    <citation type="submission" date="2016-11" db="EMBL/GenBank/DDBJ databases">
        <authorList>
            <person name="Jaros S."/>
            <person name="Januszkiewicz K."/>
            <person name="Wedrychowicz H."/>
        </authorList>
    </citation>
    <scope>NUCLEOTIDE SEQUENCE [LARGE SCALE GENOMIC DNA]</scope>
</reference>
<feature type="region of interest" description="Disordered" evidence="1">
    <location>
        <begin position="315"/>
        <end position="583"/>
    </location>
</feature>
<feature type="compositionally biased region" description="Acidic residues" evidence="1">
    <location>
        <begin position="430"/>
        <end position="439"/>
    </location>
</feature>
<proteinExistence type="predicted"/>
<feature type="compositionally biased region" description="Basic and acidic residues" evidence="1">
    <location>
        <begin position="513"/>
        <end position="526"/>
    </location>
</feature>
<feature type="compositionally biased region" description="Acidic residues" evidence="1">
    <location>
        <begin position="372"/>
        <end position="383"/>
    </location>
</feature>
<dbReference type="SUPFAM" id="SSF56672">
    <property type="entry name" value="DNA/RNA polymerases"/>
    <property type="match status" value="1"/>
</dbReference>
<feature type="compositionally biased region" description="Basic and acidic residues" evidence="1">
    <location>
        <begin position="622"/>
        <end position="641"/>
    </location>
</feature>
<protein>
    <submittedName>
        <fullName evidence="3">BQ5605_C121g13297 protein</fullName>
    </submittedName>
</protein>
<dbReference type="InterPro" id="IPR000477">
    <property type="entry name" value="RT_dom"/>
</dbReference>
<feature type="compositionally biased region" description="Acidic residues" evidence="1">
    <location>
        <begin position="453"/>
        <end position="469"/>
    </location>
</feature>
<dbReference type="Proteomes" id="UP000249464">
    <property type="component" value="Unassembled WGS sequence"/>
</dbReference>
<feature type="region of interest" description="Disordered" evidence="1">
    <location>
        <begin position="621"/>
        <end position="642"/>
    </location>
</feature>
<feature type="region of interest" description="Disordered" evidence="1">
    <location>
        <begin position="1"/>
        <end position="28"/>
    </location>
</feature>
<feature type="compositionally biased region" description="Basic and acidic residues" evidence="1">
    <location>
        <begin position="440"/>
        <end position="452"/>
    </location>
</feature>
<dbReference type="EMBL" id="FQNC01000027">
    <property type="protein sequence ID" value="SGY27686.1"/>
    <property type="molecule type" value="Genomic_DNA"/>
</dbReference>
<dbReference type="Gene3D" id="3.60.10.10">
    <property type="entry name" value="Endonuclease/exonuclease/phosphatase"/>
    <property type="match status" value="1"/>
</dbReference>
<dbReference type="PANTHER" id="PTHR19446">
    <property type="entry name" value="REVERSE TRANSCRIPTASES"/>
    <property type="match status" value="1"/>
</dbReference>
<dbReference type="Pfam" id="PF00078">
    <property type="entry name" value="RVT_1"/>
    <property type="match status" value="1"/>
</dbReference>
<accession>A0A2X0LX60</accession>
<organism evidence="3 4">
    <name type="scientific">Microbotryum silenes-dioicae</name>
    <dbReference type="NCBI Taxonomy" id="796604"/>
    <lineage>
        <taxon>Eukaryota</taxon>
        <taxon>Fungi</taxon>
        <taxon>Dikarya</taxon>
        <taxon>Basidiomycota</taxon>
        <taxon>Pucciniomycotina</taxon>
        <taxon>Microbotryomycetes</taxon>
        <taxon>Microbotryales</taxon>
        <taxon>Microbotryaceae</taxon>
        <taxon>Microbotryum</taxon>
    </lineage>
</organism>
<evidence type="ECO:0000313" key="4">
    <source>
        <dbReference type="Proteomes" id="UP000249464"/>
    </source>
</evidence>
<evidence type="ECO:0000313" key="3">
    <source>
        <dbReference type="EMBL" id="SGY27686.1"/>
    </source>
</evidence>
<evidence type="ECO:0000259" key="2">
    <source>
        <dbReference type="PROSITE" id="PS50878"/>
    </source>
</evidence>
<feature type="compositionally biased region" description="Low complexity" evidence="1">
    <location>
        <begin position="323"/>
        <end position="344"/>
    </location>
</feature>
<dbReference type="InterPro" id="IPR036691">
    <property type="entry name" value="Endo/exonu/phosph_ase_sf"/>
</dbReference>
<gene>
    <name evidence="3" type="primary">BQ5605_C121g13297</name>
    <name evidence="3" type="ORF">BQ5605_C121G13297</name>
</gene>
<dbReference type="InterPro" id="IPR043502">
    <property type="entry name" value="DNA/RNA_pol_sf"/>
</dbReference>
<dbReference type="STRING" id="796604.A0A2X0LX60"/>
<feature type="compositionally biased region" description="Polar residues" evidence="1">
    <location>
        <begin position="484"/>
        <end position="499"/>
    </location>
</feature>
<feature type="compositionally biased region" description="Acidic residues" evidence="1">
    <location>
        <begin position="391"/>
        <end position="411"/>
    </location>
</feature>
<evidence type="ECO:0000256" key="1">
    <source>
        <dbReference type="SAM" id="MobiDB-lite"/>
    </source>
</evidence>
<dbReference type="CDD" id="cd01650">
    <property type="entry name" value="RT_nLTR_like"/>
    <property type="match status" value="1"/>
</dbReference>
<sequence>MQTGDPGSAPGARAPPPPASAPTSLPIAGTKETQATQVAGRTATYAAATNSSVVSNETPAQQQDRLARLQALPGILAAIQAVPGNRADRFVQAIFATPDFPSTVATALKFSALNATRNIINPFANALEGSSLRAYAPCSRPTRPICFDTGVPLSGDLEAFMPRITGLQHSSTFRTGVLHHRITVGFVSAEARDAALASAPMLVWNSANAHFAKAHPFHRNMLEMRINVGVVLRVIHVDTAKAYAHTVGDFSAFIHFDDASLFQHPTTTLKEILPSRMDLPTRGLDVTAVRHDYEKEAPKEAEDLARHAVMRGAGMVGGGEQTGVGRAATTTTNNIRPTANNNNTSEVVAPSRALGTDQLESRNRFAGLEVEGGQEDDVEEEDAGKEGEEKEQVEEGDEDTGAKADDEDSDSDGNAGAGIDKAGGDNKDDDKDEQDDSSEGSERRGDDVMKDGAEEDEEMETEVEEEVEQEQGVQDDSIMIIDDGQTTITTVSRESTPRSPSWPPLSPETLAKSLREGAEKRGDHQRPTRRRRNRSFATNLQSGVRKMDNCDSSTFVAPAPRSNKKMKRSQTVADLSDPSDDPVDVKRVLNRVKGRAGKEVAGQGKRVTRSMSAAAAMQVEGAKAKAEKGKGVEEEKRWSDHEPEDDILPEFPLFEDNITAKSTWNVRRCMGIPEKRRDIYTYLSTFKASAILLQEHFIKPELWQCIKDEYEGKAFISKHCLTLIPADSPLIDAEILRTHSALDGRILVTSFRLRGDIRILEINNFTHQSIQNNDSHSLTNYISTGRRAPTFDSSAAISTTARCRRSIGGTKVRHGHHWPILIGKLDSPYTDCIRFKHPLTPSFTRPNIRTHQKRLVQASTIYDHPKDLSDHRPVSIVLVLSDERGDAAQPNNSLPTTSNQLHRINAATFKTAAFQGMLEGWLEGASGEEPVGELEVVLGNCEKEGRELARREHRERVERMAVLVGRVQDLEALPVMGDEETAEWTRTTEELRRAVNERARQLRIRAHVPEIATEERLSRPGPRQARGTEFDSKITALRLPNGELTHDIDVALDHTQAHFQRLYNLEPRDRDHVERLRDDFLAPIRSARTCDDPSSDPLFLRRLSEAHIELLQQPITEDEVVAAIATTHPGRSPGPSGVPYELYHTAPRAWAKALSRAFNAMTERGSLSPRQGQGLVRLLFKHHKIGADRAELSSYRPITLRECDYKLFTKVYVARLNHVLPDLLPPQQHGFVKGRRSADASFHLRLLIEELGARGTEFPDAALLSLDQSSAYDLVEHEWIFAIFDALGAPATFQRVLRMLYSGDSTTARYIINGFLTPPVRLTCGLGQGDPASSSVWDVVFQPFLDALHRRGIALNLSLPTIHPYPQSRAITSLAFADDVVVAVAGSESLTLLDDLALDWRLATNGRLNTDKTVVLPIGCRWEAGDRPLVVKAEGESLEWIGLSFDPTGNTELANVNLVARLEAVLDSARDRGLTHHTRAFYVNRYAIPKILHILSADIPPLEVVKELDRILVDFVRGGKRRSCYGKDDVVDSVAARVWDVLLGGSDAIWQGLARAAIVRAHPAPDFDLATDAWPCDYTPIRTDLHPRWQAVLKVPSTHNAQVKPRTLTLANLLALPIKLHTLHYLPGAPAVSRSPYDADYAAFANYAKVADLFRRELYPGGGFHLWTPPTDVVVSNSEYDQRGRPQREHIVAWYRHAINRLRFTPIAQPVAAVRINGPPRVRPRSEVRPTTPLESILPHPIDPPQRLPRPALPDQSTQYNLLSMDRPYTIRRVRRVLNAKAFTDTIGFRDSLQPDDLKGFWKGVNSKALTAREREVWFKLVRNFTPTRSLQFHQKHDDSPACLVCGAPKDDREHYFFDCVDSGNVWIAARSVLCDALGLDTIDNTHYTAVQRMFGLPKLKASLRDQEGAGRTIEIFTGLVLEMISSGRWGMQKWGTRMEGVVRRRIILEERLKLRAGGAWGRRGQ</sequence>
<feature type="domain" description="Reverse transcriptase" evidence="2">
    <location>
        <begin position="1160"/>
        <end position="1445"/>
    </location>
</feature>
<feature type="region of interest" description="Disordered" evidence="1">
    <location>
        <begin position="1722"/>
        <end position="1747"/>
    </location>
</feature>
<name>A0A2X0LX60_9BASI</name>
<keyword evidence="4" id="KW-1185">Reference proteome</keyword>